<evidence type="ECO:0000256" key="1">
    <source>
        <dbReference type="SAM" id="SignalP"/>
    </source>
</evidence>
<feature type="chain" id="PRO_5047293062" evidence="1">
    <location>
        <begin position="24"/>
        <end position="154"/>
    </location>
</feature>
<dbReference type="Proteomes" id="UP001203607">
    <property type="component" value="Unassembled WGS sequence"/>
</dbReference>
<keyword evidence="3" id="KW-1185">Reference proteome</keyword>
<proteinExistence type="predicted"/>
<dbReference type="RefSeq" id="WP_249655863.1">
    <property type="nucleotide sequence ID" value="NZ_JAMFMA010000001.1"/>
</dbReference>
<sequence>MRFFNIFTTILATFLMVSLSAQESQNGNFYGKEFEIQSNKGTSSIQTDLKDNDVVATQLKGKIKEVCQMKGCWMNVILDNQEEVFVRFKDYGFFVPLDSVDKDVVLNGVVFLEEISVEDQKHYAKDRGDSPEEIAKITKSKRQLRFEADGVLIQ</sequence>
<organism evidence="2 3">
    <name type="scientific">Flagellimonas spongiicola</name>
    <dbReference type="NCBI Taxonomy" id="2942208"/>
    <lineage>
        <taxon>Bacteria</taxon>
        <taxon>Pseudomonadati</taxon>
        <taxon>Bacteroidota</taxon>
        <taxon>Flavobacteriia</taxon>
        <taxon>Flavobacteriales</taxon>
        <taxon>Flavobacteriaceae</taxon>
        <taxon>Flagellimonas</taxon>
    </lineage>
</organism>
<gene>
    <name evidence="2" type="ORF">M3P19_01595</name>
</gene>
<dbReference type="InterPro" id="IPR032577">
    <property type="entry name" value="DUF4920"/>
</dbReference>
<comment type="caution">
    <text evidence="2">The sequence shown here is derived from an EMBL/GenBank/DDBJ whole genome shotgun (WGS) entry which is preliminary data.</text>
</comment>
<accession>A0ABT0PMV3</accession>
<dbReference type="Pfam" id="PF16267">
    <property type="entry name" value="DUF4920"/>
    <property type="match status" value="1"/>
</dbReference>
<name>A0ABT0PMV3_9FLAO</name>
<keyword evidence="1" id="KW-0732">Signal</keyword>
<evidence type="ECO:0000313" key="3">
    <source>
        <dbReference type="Proteomes" id="UP001203607"/>
    </source>
</evidence>
<evidence type="ECO:0000313" key="2">
    <source>
        <dbReference type="EMBL" id="MCL6272678.1"/>
    </source>
</evidence>
<dbReference type="EMBL" id="JAMFMA010000001">
    <property type="protein sequence ID" value="MCL6272678.1"/>
    <property type="molecule type" value="Genomic_DNA"/>
</dbReference>
<feature type="signal peptide" evidence="1">
    <location>
        <begin position="1"/>
        <end position="23"/>
    </location>
</feature>
<reference evidence="2 3" key="1">
    <citation type="submission" date="2022-05" db="EMBL/GenBank/DDBJ databases">
        <authorList>
            <person name="Park J.-S."/>
        </authorList>
    </citation>
    <scope>NUCLEOTIDE SEQUENCE [LARGE SCALE GENOMIC DNA]</scope>
    <source>
        <strain evidence="2 3">2012CJ35-5</strain>
    </source>
</reference>
<protein>
    <submittedName>
        <fullName evidence="2">DUF4920 domain-containing protein</fullName>
    </submittedName>
</protein>